<dbReference type="Gene3D" id="3.50.70.20">
    <property type="entry name" value="Cytochrome P460"/>
    <property type="match status" value="1"/>
</dbReference>
<sequence>MPFTVAVLVGGIACMAPATGQADDDSAPISGLKLPSGYRDWRVISVAHEEGKLNDLRAILGNDIAIATSREGKLPYPDGAIIVRLAWSYDPLEESAQAFGHPQSYVAGRPKNGVQVMVKDSSRYAASGGWGFAQFDDGEPVGEAVQSTCFACHSIVKARDFVFNHYAR</sequence>
<proteinExistence type="predicted"/>
<keyword evidence="3" id="KW-1185">Reference proteome</keyword>
<dbReference type="CDD" id="cd20753">
    <property type="entry name" value="cyt_P460_Mc-like"/>
    <property type="match status" value="1"/>
</dbReference>
<feature type="domain" description="Cytochrome P460" evidence="1">
    <location>
        <begin position="35"/>
        <end position="163"/>
    </location>
</feature>
<evidence type="ECO:0000313" key="2">
    <source>
        <dbReference type="EMBL" id="UFZ02778.1"/>
    </source>
</evidence>
<accession>A0ABY3R7N8</accession>
<name>A0ABY3R7N8_9BRAD</name>
<dbReference type="EMBL" id="CP088156">
    <property type="protein sequence ID" value="UFZ02778.1"/>
    <property type="molecule type" value="Genomic_DNA"/>
</dbReference>
<dbReference type="InterPro" id="IPR038142">
    <property type="entry name" value="Cytochrome_P460_sp"/>
</dbReference>
<evidence type="ECO:0000313" key="3">
    <source>
        <dbReference type="Proteomes" id="UP001431010"/>
    </source>
</evidence>
<dbReference type="Pfam" id="PF16694">
    <property type="entry name" value="Cytochrome_P460"/>
    <property type="match status" value="1"/>
</dbReference>
<gene>
    <name evidence="2" type="ORF">LQG66_26395</name>
</gene>
<evidence type="ECO:0000259" key="1">
    <source>
        <dbReference type="Pfam" id="PF16694"/>
    </source>
</evidence>
<dbReference type="RefSeq" id="WP_231318564.1">
    <property type="nucleotide sequence ID" value="NZ_CP088156.1"/>
</dbReference>
<dbReference type="InterPro" id="IPR032033">
    <property type="entry name" value="Cytochrome_P460"/>
</dbReference>
<protein>
    <submittedName>
        <fullName evidence="2">Cytochrome P460 family protein</fullName>
    </submittedName>
</protein>
<dbReference type="Proteomes" id="UP001431010">
    <property type="component" value="Chromosome"/>
</dbReference>
<reference evidence="2" key="1">
    <citation type="journal article" date="2024" name="Antonie Van Leeuwenhoek">
        <title>Bradyrhizobium ontarionense sp. nov., a novel bacterial symbiont isolated from Aeschynomene indica (Indian jointvetch), harbours photosynthesis, nitrogen fixation and nitrous oxide (N2O) reductase genes.</title>
        <authorList>
            <person name="Bromfield E.S.P."/>
            <person name="Cloutier S."/>
        </authorList>
    </citation>
    <scope>NUCLEOTIDE SEQUENCE</scope>
    <source>
        <strain evidence="2">A19</strain>
    </source>
</reference>
<organism evidence="2 3">
    <name type="scientific">Bradyrhizobium ontarionense</name>
    <dbReference type="NCBI Taxonomy" id="2898149"/>
    <lineage>
        <taxon>Bacteria</taxon>
        <taxon>Pseudomonadati</taxon>
        <taxon>Pseudomonadota</taxon>
        <taxon>Alphaproteobacteria</taxon>
        <taxon>Hyphomicrobiales</taxon>
        <taxon>Nitrobacteraceae</taxon>
        <taxon>Bradyrhizobium</taxon>
    </lineage>
</organism>